<evidence type="ECO:0000313" key="3">
    <source>
        <dbReference type="Proteomes" id="UP000887565"/>
    </source>
</evidence>
<accession>A0A915IGN4</accession>
<reference evidence="4" key="1">
    <citation type="submission" date="2022-11" db="UniProtKB">
        <authorList>
            <consortium name="WormBaseParasite"/>
        </authorList>
    </citation>
    <scope>IDENTIFICATION</scope>
</reference>
<sequence length="272" mass="29695">MKLDFSQLNCTHEQCLADCNSKGRWTPWSPCTPTFIGNKRVYSRQITKSCLSQEVDKNCTPTDTMRGIGQFQVTTTTESTTISDDYGADTHSTLSTIRTTTFSTTVTTEAPAFSVFGLNAAVILAIVAGVTLVLIIIGGAVFIVATRERRRLAAGRFKIMLVPAKTTPLMKTLGQQAGGPVSLQRSKKSSKTVGSTKSSQQSSKQSAIDGEDRLPNYKPQQLKALKTLPSIQDRTQKILTLPRTPLGQNKDASKKKSNKKTTRLKTAPNRRP</sequence>
<evidence type="ECO:0000313" key="4">
    <source>
        <dbReference type="WBParaSite" id="nRc.2.0.1.t12466-RA"/>
    </source>
</evidence>
<proteinExistence type="predicted"/>
<feature type="region of interest" description="Disordered" evidence="1">
    <location>
        <begin position="172"/>
        <end position="272"/>
    </location>
</feature>
<organism evidence="3 4">
    <name type="scientific">Romanomermis culicivorax</name>
    <name type="common">Nematode worm</name>
    <dbReference type="NCBI Taxonomy" id="13658"/>
    <lineage>
        <taxon>Eukaryota</taxon>
        <taxon>Metazoa</taxon>
        <taxon>Ecdysozoa</taxon>
        <taxon>Nematoda</taxon>
        <taxon>Enoplea</taxon>
        <taxon>Dorylaimia</taxon>
        <taxon>Mermithida</taxon>
        <taxon>Mermithoidea</taxon>
        <taxon>Mermithidae</taxon>
        <taxon>Romanomermis</taxon>
    </lineage>
</organism>
<keyword evidence="2" id="KW-1133">Transmembrane helix</keyword>
<feature type="compositionally biased region" description="Basic residues" evidence="1">
    <location>
        <begin position="253"/>
        <end position="272"/>
    </location>
</feature>
<protein>
    <submittedName>
        <fullName evidence="4">Uncharacterized protein</fullName>
    </submittedName>
</protein>
<evidence type="ECO:0000256" key="1">
    <source>
        <dbReference type="SAM" id="MobiDB-lite"/>
    </source>
</evidence>
<keyword evidence="2" id="KW-0472">Membrane</keyword>
<feature type="compositionally biased region" description="Low complexity" evidence="1">
    <location>
        <begin position="191"/>
        <end position="206"/>
    </location>
</feature>
<dbReference type="AlphaFoldDB" id="A0A915IGN4"/>
<dbReference type="Proteomes" id="UP000887565">
    <property type="component" value="Unplaced"/>
</dbReference>
<keyword evidence="2" id="KW-0812">Transmembrane</keyword>
<keyword evidence="3" id="KW-1185">Reference proteome</keyword>
<dbReference type="WBParaSite" id="nRc.2.0.1.t12466-RA">
    <property type="protein sequence ID" value="nRc.2.0.1.t12466-RA"/>
    <property type="gene ID" value="nRc.2.0.1.g12466"/>
</dbReference>
<feature type="transmembrane region" description="Helical" evidence="2">
    <location>
        <begin position="121"/>
        <end position="146"/>
    </location>
</feature>
<evidence type="ECO:0000256" key="2">
    <source>
        <dbReference type="SAM" id="Phobius"/>
    </source>
</evidence>
<name>A0A915IGN4_ROMCU</name>